<dbReference type="STRING" id="1837282.A6F49_09480"/>
<dbReference type="AlphaFoldDB" id="A0A1B7LZS9"/>
<comment type="caution">
    <text evidence="2">The sequence shown here is derived from an EMBL/GenBank/DDBJ whole genome shotgun (WGS) entry which is preliminary data.</text>
</comment>
<feature type="domain" description="HTH marR-type" evidence="1">
    <location>
        <begin position="25"/>
        <end position="157"/>
    </location>
</feature>
<dbReference type="SMART" id="SM00347">
    <property type="entry name" value="HTH_MARR"/>
    <property type="match status" value="1"/>
</dbReference>
<dbReference type="SUPFAM" id="SSF46785">
    <property type="entry name" value="Winged helix' DNA-binding domain"/>
    <property type="match status" value="1"/>
</dbReference>
<sequence length="159" mass="17456">MHASFRPSDHRARAALVAAQSSALGRQLFFALSQVEYELRTKMQLALEQVGLDVRQYTTLAYIAGGHTPTQLELGQILHLDPSQVVTLTKGLAERGLLVRQTVPADRRAHALGITTEGKVLYQQAAALVQQVEEALTASLSRRDRSALKNSLDRMLPLS</sequence>
<keyword evidence="3" id="KW-1185">Reference proteome</keyword>
<dbReference type="RefSeq" id="WP_052504836.1">
    <property type="nucleotide sequence ID" value="NZ_LXEY01000017.1"/>
</dbReference>
<dbReference type="InterPro" id="IPR039422">
    <property type="entry name" value="MarR/SlyA-like"/>
</dbReference>
<name>A0A1B7LZS9_9MICC</name>
<dbReference type="PROSITE" id="PS50995">
    <property type="entry name" value="HTH_MARR_2"/>
    <property type="match status" value="1"/>
</dbReference>
<evidence type="ECO:0000313" key="3">
    <source>
        <dbReference type="Proteomes" id="UP000078292"/>
    </source>
</evidence>
<organism evidence="2 3">
    <name type="scientific">Enteractinococcus helveticum</name>
    <dbReference type="NCBI Taxonomy" id="1837282"/>
    <lineage>
        <taxon>Bacteria</taxon>
        <taxon>Bacillati</taxon>
        <taxon>Actinomycetota</taxon>
        <taxon>Actinomycetes</taxon>
        <taxon>Micrococcales</taxon>
        <taxon>Micrococcaceae</taxon>
    </lineage>
</organism>
<proteinExistence type="predicted"/>
<dbReference type="InterPro" id="IPR036390">
    <property type="entry name" value="WH_DNA-bd_sf"/>
</dbReference>
<dbReference type="Pfam" id="PF12802">
    <property type="entry name" value="MarR_2"/>
    <property type="match status" value="1"/>
</dbReference>
<dbReference type="GO" id="GO:0003700">
    <property type="term" value="F:DNA-binding transcription factor activity"/>
    <property type="evidence" value="ECO:0007669"/>
    <property type="project" value="InterPro"/>
</dbReference>
<protein>
    <recommendedName>
        <fullName evidence="1">HTH marR-type domain-containing protein</fullName>
    </recommendedName>
</protein>
<dbReference type="Gene3D" id="1.10.10.10">
    <property type="entry name" value="Winged helix-like DNA-binding domain superfamily/Winged helix DNA-binding domain"/>
    <property type="match status" value="1"/>
</dbReference>
<dbReference type="Proteomes" id="UP000078292">
    <property type="component" value="Unassembled WGS sequence"/>
</dbReference>
<dbReference type="OrthoDB" id="8635520at2"/>
<evidence type="ECO:0000313" key="2">
    <source>
        <dbReference type="EMBL" id="OAV61194.1"/>
    </source>
</evidence>
<reference evidence="2 3" key="1">
    <citation type="submission" date="2016-04" db="EMBL/GenBank/DDBJ databases">
        <title>First whole genome shotgun sequence of the bacterium Enteractinococcus sp. strain UASWS1574.</title>
        <authorList>
            <person name="Crovadore J."/>
            <person name="Chablais R."/>
            <person name="Lefort F."/>
        </authorList>
    </citation>
    <scope>NUCLEOTIDE SEQUENCE [LARGE SCALE GENOMIC DNA]</scope>
    <source>
        <strain evidence="2 3">UASWS1574</strain>
    </source>
</reference>
<dbReference type="PANTHER" id="PTHR33164:SF43">
    <property type="entry name" value="HTH-TYPE TRANSCRIPTIONAL REPRESSOR YETL"/>
    <property type="match status" value="1"/>
</dbReference>
<accession>A0A1B7LZS9</accession>
<dbReference type="EMBL" id="LXEY01000017">
    <property type="protein sequence ID" value="OAV61194.1"/>
    <property type="molecule type" value="Genomic_DNA"/>
</dbReference>
<dbReference type="GO" id="GO:0006950">
    <property type="term" value="P:response to stress"/>
    <property type="evidence" value="ECO:0007669"/>
    <property type="project" value="TreeGrafter"/>
</dbReference>
<dbReference type="PANTHER" id="PTHR33164">
    <property type="entry name" value="TRANSCRIPTIONAL REGULATOR, MARR FAMILY"/>
    <property type="match status" value="1"/>
</dbReference>
<dbReference type="InterPro" id="IPR000835">
    <property type="entry name" value="HTH_MarR-typ"/>
</dbReference>
<dbReference type="InterPro" id="IPR036388">
    <property type="entry name" value="WH-like_DNA-bd_sf"/>
</dbReference>
<gene>
    <name evidence="2" type="ORF">A6F49_09480</name>
</gene>
<evidence type="ECO:0000259" key="1">
    <source>
        <dbReference type="PROSITE" id="PS50995"/>
    </source>
</evidence>